<dbReference type="Gene3D" id="4.10.520.10">
    <property type="entry name" value="IHF-like DNA-binding proteins"/>
    <property type="match status" value="1"/>
</dbReference>
<reference evidence="6 7" key="1">
    <citation type="submission" date="2023-12" db="EMBL/GenBank/DDBJ databases">
        <title>Friends and Foes: Symbiotic and Algicidal bacterial influence on Karenia brevis blooms.</title>
        <authorList>
            <person name="Fei C."/>
            <person name="Mohamed A.R."/>
            <person name="Booker A."/>
            <person name="Arshad M."/>
            <person name="Klass S."/>
            <person name="Ahn S."/>
            <person name="Gilbert P.M."/>
            <person name="Heil C.A."/>
            <person name="Martinez J.M."/>
            <person name="Amin S.A."/>
        </authorList>
    </citation>
    <scope>NUCLEOTIDE SEQUENCE [LARGE SCALE GENOMIC DNA]</scope>
    <source>
        <strain evidence="6 7">CE15</strain>
    </source>
</reference>
<sequence>MNKSQLIELIAKNNDMPKTTARRVVDSLVTTITQSLSEGDLVQLPGFGSFSLSYHPEKQGRNPQTGEEITIAGQNKVAFKAGSKLKSAINE</sequence>
<proteinExistence type="inferred from homology"/>
<dbReference type="EMBL" id="JBAWKS010000002">
    <property type="protein sequence ID" value="MEI4552220.1"/>
    <property type="molecule type" value="Genomic_DNA"/>
</dbReference>
<keyword evidence="7" id="KW-1185">Reference proteome</keyword>
<comment type="caution">
    <text evidence="6">The sequence shown here is derived from an EMBL/GenBank/DDBJ whole genome shotgun (WGS) entry which is preliminary data.</text>
</comment>
<dbReference type="Pfam" id="PF00216">
    <property type="entry name" value="Bac_DNA_binding"/>
    <property type="match status" value="1"/>
</dbReference>
<dbReference type="PRINTS" id="PR01727">
    <property type="entry name" value="DNABINDINGHU"/>
</dbReference>
<keyword evidence="4 6" id="KW-0238">DNA-binding</keyword>
<dbReference type="CDD" id="cd13831">
    <property type="entry name" value="HU"/>
    <property type="match status" value="1"/>
</dbReference>
<gene>
    <name evidence="6" type="ORF">WAE96_21250</name>
</gene>
<dbReference type="InterPro" id="IPR000119">
    <property type="entry name" value="Hist_DNA-bd"/>
</dbReference>
<accession>A0ABU8EZN9</accession>
<dbReference type="Proteomes" id="UP001382455">
    <property type="component" value="Unassembled WGS sequence"/>
</dbReference>
<dbReference type="SUPFAM" id="SSF47729">
    <property type="entry name" value="IHF-like DNA-binding proteins"/>
    <property type="match status" value="1"/>
</dbReference>
<dbReference type="PANTHER" id="PTHR33175">
    <property type="entry name" value="DNA-BINDING PROTEIN HU"/>
    <property type="match status" value="1"/>
</dbReference>
<evidence type="ECO:0000256" key="4">
    <source>
        <dbReference type="ARBA" id="ARBA00023125"/>
    </source>
</evidence>
<evidence type="ECO:0000256" key="2">
    <source>
        <dbReference type="ARBA" id="ARBA00010529"/>
    </source>
</evidence>
<dbReference type="RefSeq" id="WP_336437034.1">
    <property type="nucleotide sequence ID" value="NZ_JBAWKS010000002.1"/>
</dbReference>
<keyword evidence="3" id="KW-0226">DNA condensation</keyword>
<evidence type="ECO:0000313" key="7">
    <source>
        <dbReference type="Proteomes" id="UP001382455"/>
    </source>
</evidence>
<comment type="function">
    <text evidence="1">Histone-like DNA-binding protein which is capable of wrapping DNA to stabilize it, and thus to prevent its denaturation under extreme environmental conditions.</text>
</comment>
<dbReference type="GO" id="GO:0003677">
    <property type="term" value="F:DNA binding"/>
    <property type="evidence" value="ECO:0007669"/>
    <property type="project" value="UniProtKB-KW"/>
</dbReference>
<comment type="similarity">
    <text evidence="2 5">Belongs to the bacterial histone-like protein family.</text>
</comment>
<organism evidence="6 7">
    <name type="scientific">Pseudoalteromonas spongiae</name>
    <dbReference type="NCBI Taxonomy" id="298657"/>
    <lineage>
        <taxon>Bacteria</taxon>
        <taxon>Pseudomonadati</taxon>
        <taxon>Pseudomonadota</taxon>
        <taxon>Gammaproteobacteria</taxon>
        <taxon>Alteromonadales</taxon>
        <taxon>Pseudoalteromonadaceae</taxon>
        <taxon>Pseudoalteromonas</taxon>
    </lineage>
</organism>
<evidence type="ECO:0000256" key="5">
    <source>
        <dbReference type="RuleBase" id="RU003939"/>
    </source>
</evidence>
<protein>
    <submittedName>
        <fullName evidence="6">HU family DNA-binding protein</fullName>
    </submittedName>
</protein>
<evidence type="ECO:0000256" key="1">
    <source>
        <dbReference type="ARBA" id="ARBA00003819"/>
    </source>
</evidence>
<dbReference type="SMART" id="SM00411">
    <property type="entry name" value="BHL"/>
    <property type="match status" value="1"/>
</dbReference>
<dbReference type="InterPro" id="IPR010992">
    <property type="entry name" value="IHF-like_DNA-bd_dom_sf"/>
</dbReference>
<dbReference type="PANTHER" id="PTHR33175:SF12">
    <property type="entry name" value="DNA-BINDING PROTEIN HU-ALPHA"/>
    <property type="match status" value="1"/>
</dbReference>
<evidence type="ECO:0000313" key="6">
    <source>
        <dbReference type="EMBL" id="MEI4552220.1"/>
    </source>
</evidence>
<evidence type="ECO:0000256" key="3">
    <source>
        <dbReference type="ARBA" id="ARBA00023067"/>
    </source>
</evidence>
<name>A0ABU8EZN9_9GAMM</name>